<accession>A0A937W1E3</accession>
<dbReference type="EMBL" id="VGLS01000487">
    <property type="protein sequence ID" value="MBM3225124.1"/>
    <property type="molecule type" value="Genomic_DNA"/>
</dbReference>
<dbReference type="InterPro" id="IPR011249">
    <property type="entry name" value="Metalloenz_LuxS/M16"/>
</dbReference>
<dbReference type="InterPro" id="IPR007863">
    <property type="entry name" value="Peptidase_M16_C"/>
</dbReference>
<evidence type="ECO:0000313" key="4">
    <source>
        <dbReference type="Proteomes" id="UP000712673"/>
    </source>
</evidence>
<dbReference type="Pfam" id="PF05193">
    <property type="entry name" value="Peptidase_M16_C"/>
    <property type="match status" value="2"/>
</dbReference>
<comment type="similarity">
    <text evidence="1">Belongs to the peptidase M16 family.</text>
</comment>
<protein>
    <submittedName>
        <fullName evidence="3">Insulinase family protein</fullName>
    </submittedName>
</protein>
<feature type="non-terminal residue" evidence="3">
    <location>
        <position position="1"/>
    </location>
</feature>
<comment type="caution">
    <text evidence="3">The sequence shown here is derived from an EMBL/GenBank/DDBJ whole genome shotgun (WGS) entry which is preliminary data.</text>
</comment>
<proteinExistence type="inferred from homology"/>
<feature type="domain" description="Peptidase M16 C-terminal" evidence="2">
    <location>
        <begin position="537"/>
        <end position="711"/>
    </location>
</feature>
<dbReference type="Gene3D" id="3.30.830.10">
    <property type="entry name" value="Metalloenzyme, LuxS/M16 peptidase-like"/>
    <property type="match status" value="4"/>
</dbReference>
<dbReference type="GO" id="GO:0046872">
    <property type="term" value="F:metal ion binding"/>
    <property type="evidence" value="ECO:0007669"/>
    <property type="project" value="InterPro"/>
</dbReference>
<dbReference type="InterPro" id="IPR050361">
    <property type="entry name" value="MPP/UQCRC_Complex"/>
</dbReference>
<dbReference type="PANTHER" id="PTHR11851">
    <property type="entry name" value="METALLOPROTEASE"/>
    <property type="match status" value="1"/>
</dbReference>
<sequence length="790" mass="88152">EKERGVILEEQRARKGVQQRLTDKLFPELLPGSRAARRLPIGLEESITRFQRDDFRAYYTTWYHPKRVTVLAVGDAPAERVIASITKHFAAWQRPQAAPEHRPDGIQLYDTMRVIVVADPELTTANLEMLGLRRRMPVRTVEDVRRQLVERLGTWILNRRMEQRIREGTAPYQSARTRQGMFLGMIEQLSASAEAAPTAWSEALSSLLMDVQQARLHGFTEPELAIARRATLAAAEQAAQTEATQDAQAFIGAMNRAISAGELPRSAAQQVELIRPLLPEITLAEVSTAFAANFAPEHQAYVLSLPETAGIDVPQRATFQAAITAALAQPVAPWQSKERPTTLLDKRPTPGTMSEQSHFAPLEITQVTFNNNVRLHYRFMDFKKDHVTITLTFAGGAIQEQAEQYGLTEVATLALSTPATARFSSTDIRDLMTGKKVTAEGRLTEDTVGLSIAGVPEALEDGLQLAHVLLQEARLEPASVHLWKERKLQELASIRTRIDARVREAAALTISGNDLRRALLTPAQVQARAAALPEAQAWLDTLLRTAPLEVAIVGDIPQQRALELAATYLGSLPSRPRHDPRLEPLRRVAGFTGPVERTLEVETITPRAHPILLWRSAPWRDVQGRRLSFVASRILERRVRQAIREERGLTYSTATYAQPSKVYPETSALYVEFTADPEKVVEAVALAKTVVERFAAEGPTDEEMETVRKQLQNNLETMYKEPRFWVDVLSDLEYHGTRLEDLDGAIAKIVALSKEEVAAEIRKTVMSERFAVIIARPAKTPTGEERRSTN</sequence>
<evidence type="ECO:0000256" key="1">
    <source>
        <dbReference type="ARBA" id="ARBA00007261"/>
    </source>
</evidence>
<dbReference type="AlphaFoldDB" id="A0A937W1E3"/>
<name>A0A937W1E3_UNCTE</name>
<dbReference type="SUPFAM" id="SSF63411">
    <property type="entry name" value="LuxS/MPP-like metallohydrolase"/>
    <property type="match status" value="3"/>
</dbReference>
<organism evidence="3 4">
    <name type="scientific">Tectimicrobiota bacterium</name>
    <dbReference type="NCBI Taxonomy" id="2528274"/>
    <lineage>
        <taxon>Bacteria</taxon>
        <taxon>Pseudomonadati</taxon>
        <taxon>Nitrospinota/Tectimicrobiota group</taxon>
        <taxon>Candidatus Tectimicrobiota</taxon>
    </lineage>
</organism>
<evidence type="ECO:0000313" key="3">
    <source>
        <dbReference type="EMBL" id="MBM3225124.1"/>
    </source>
</evidence>
<dbReference type="Proteomes" id="UP000712673">
    <property type="component" value="Unassembled WGS sequence"/>
</dbReference>
<gene>
    <name evidence="3" type="ORF">FJZ47_15165</name>
</gene>
<evidence type="ECO:0000259" key="2">
    <source>
        <dbReference type="Pfam" id="PF05193"/>
    </source>
</evidence>
<reference evidence="3" key="1">
    <citation type="submission" date="2019-03" db="EMBL/GenBank/DDBJ databases">
        <title>Lake Tanganyika Metagenome-Assembled Genomes (MAGs).</title>
        <authorList>
            <person name="Tran P."/>
        </authorList>
    </citation>
    <scope>NUCLEOTIDE SEQUENCE</scope>
    <source>
        <strain evidence="3">K_DeepCast_65m_m2_066</strain>
    </source>
</reference>
<feature type="domain" description="Peptidase M16 C-terminal" evidence="2">
    <location>
        <begin position="50"/>
        <end position="129"/>
    </location>
</feature>
<dbReference type="PANTHER" id="PTHR11851:SF49">
    <property type="entry name" value="MITOCHONDRIAL-PROCESSING PEPTIDASE SUBUNIT ALPHA"/>
    <property type="match status" value="1"/>
</dbReference>